<dbReference type="PANTHER" id="PTHR45835">
    <property type="entry name" value="YALI0A06105P"/>
    <property type="match status" value="1"/>
</dbReference>
<organism evidence="1 2">
    <name type="scientific">Solanum verrucosum</name>
    <dbReference type="NCBI Taxonomy" id="315347"/>
    <lineage>
        <taxon>Eukaryota</taxon>
        <taxon>Viridiplantae</taxon>
        <taxon>Streptophyta</taxon>
        <taxon>Embryophyta</taxon>
        <taxon>Tracheophyta</taxon>
        <taxon>Spermatophyta</taxon>
        <taxon>Magnoliopsida</taxon>
        <taxon>eudicotyledons</taxon>
        <taxon>Gunneridae</taxon>
        <taxon>Pentapetalae</taxon>
        <taxon>asterids</taxon>
        <taxon>lamiids</taxon>
        <taxon>Solanales</taxon>
        <taxon>Solanaceae</taxon>
        <taxon>Solanoideae</taxon>
        <taxon>Solaneae</taxon>
        <taxon>Solanum</taxon>
    </lineage>
</organism>
<proteinExistence type="predicted"/>
<dbReference type="InterPro" id="IPR036397">
    <property type="entry name" value="RNaseH_sf"/>
</dbReference>
<name>A0AAF0UJF5_SOLVR</name>
<gene>
    <name evidence="1" type="ORF">MTR67_039911</name>
</gene>
<dbReference type="SUPFAM" id="SSF53098">
    <property type="entry name" value="Ribonuclease H-like"/>
    <property type="match status" value="1"/>
</dbReference>
<dbReference type="PANTHER" id="PTHR45835:SF91">
    <property type="entry name" value="RETROTRANSPOSON, TY3-GYPSY SUBCLASS-LIKE PROTEIN"/>
    <property type="match status" value="1"/>
</dbReference>
<accession>A0AAF0UJF5</accession>
<dbReference type="AlphaFoldDB" id="A0AAF0UJF5"/>
<evidence type="ECO:0000313" key="1">
    <source>
        <dbReference type="EMBL" id="WMV46526.1"/>
    </source>
</evidence>
<evidence type="ECO:0000313" key="2">
    <source>
        <dbReference type="Proteomes" id="UP001234989"/>
    </source>
</evidence>
<dbReference type="EMBL" id="CP133620">
    <property type="protein sequence ID" value="WMV46526.1"/>
    <property type="molecule type" value="Genomic_DNA"/>
</dbReference>
<reference evidence="1" key="1">
    <citation type="submission" date="2023-08" db="EMBL/GenBank/DDBJ databases">
        <title>A de novo genome assembly of Solanum verrucosum Schlechtendal, a Mexican diploid species geographically isolated from the other diploid A-genome species in potato relatives.</title>
        <authorList>
            <person name="Hosaka K."/>
        </authorList>
    </citation>
    <scope>NUCLEOTIDE SEQUENCE</scope>
    <source>
        <tissue evidence="1">Young leaves</tissue>
    </source>
</reference>
<keyword evidence="2" id="KW-1185">Reference proteome</keyword>
<dbReference type="Proteomes" id="UP001234989">
    <property type="component" value="Chromosome 9"/>
</dbReference>
<dbReference type="Gene3D" id="3.30.420.10">
    <property type="entry name" value="Ribonuclease H-like superfamily/Ribonuclease H"/>
    <property type="match status" value="1"/>
</dbReference>
<feature type="non-terminal residue" evidence="1">
    <location>
        <position position="1"/>
    </location>
</feature>
<sequence>FKESILNKSIEAFSQGGDGVLRYQGRLCVPDVGLPRTRRQHDSIWVIVDRMTKSAHFIHVKSSFMAKDYAKLYSKEIQGLGTNVKLSTAFNHQTDSQAEHTIQTLEHMLRACVIDFKGNWDDYLPLIEFSFNNSYHTSIAMAPFEALYGRRCRSPVGWFEVGEVSLLGPKLVHMAIEKICLIRERLKTGQSRQKFYVDVRRRDLEFKVANFVYLKISPMKGVMRFGK</sequence>
<dbReference type="InterPro" id="IPR012337">
    <property type="entry name" value="RNaseH-like_sf"/>
</dbReference>
<dbReference type="GO" id="GO:0003676">
    <property type="term" value="F:nucleic acid binding"/>
    <property type="evidence" value="ECO:0007669"/>
    <property type="project" value="InterPro"/>
</dbReference>
<protein>
    <submittedName>
        <fullName evidence="1">Uncharacterized protein</fullName>
    </submittedName>
</protein>